<name>A0ABT1T1A9_9SPHI</name>
<dbReference type="InterPro" id="IPR032710">
    <property type="entry name" value="NTF2-like_dom_sf"/>
</dbReference>
<dbReference type="Gene3D" id="3.10.450.50">
    <property type="match status" value="1"/>
</dbReference>
<gene>
    <name evidence="1" type="ORF">NPE20_10490</name>
</gene>
<accession>A0ABT1T1A9</accession>
<sequence>METPERVFAEYEVDVIATQTGRPYHQTYMGRLVSENGKIKLIREAMDMNPVAQSLFPNGFPDIYKEGKQSGAAINRSADL</sequence>
<evidence type="ECO:0000313" key="1">
    <source>
        <dbReference type="EMBL" id="MCQ6958390.1"/>
    </source>
</evidence>
<proteinExistence type="predicted"/>
<dbReference type="SUPFAM" id="SSF54427">
    <property type="entry name" value="NTF2-like"/>
    <property type="match status" value="1"/>
</dbReference>
<organism evidence="1 2">
    <name type="scientific">Mucilaginibacter aquariorum</name>
    <dbReference type="NCBI Taxonomy" id="2967225"/>
    <lineage>
        <taxon>Bacteria</taxon>
        <taxon>Pseudomonadati</taxon>
        <taxon>Bacteroidota</taxon>
        <taxon>Sphingobacteriia</taxon>
        <taxon>Sphingobacteriales</taxon>
        <taxon>Sphingobacteriaceae</taxon>
        <taxon>Mucilaginibacter</taxon>
    </lineage>
</organism>
<dbReference type="Proteomes" id="UP001204376">
    <property type="component" value="Unassembled WGS sequence"/>
</dbReference>
<comment type="caution">
    <text evidence="1">The sequence shown here is derived from an EMBL/GenBank/DDBJ whole genome shotgun (WGS) entry which is preliminary data.</text>
</comment>
<dbReference type="EMBL" id="JANHOH010000001">
    <property type="protein sequence ID" value="MCQ6958390.1"/>
    <property type="molecule type" value="Genomic_DNA"/>
</dbReference>
<keyword evidence="2" id="KW-1185">Reference proteome</keyword>
<reference evidence="1 2" key="1">
    <citation type="submission" date="2022-07" db="EMBL/GenBank/DDBJ databases">
        <title>Mucilaginibacter sp. JC4.</title>
        <authorList>
            <person name="Le V."/>
            <person name="Ko S.-R."/>
            <person name="Ahn C.-Y."/>
            <person name="Oh H.-M."/>
        </authorList>
    </citation>
    <scope>NUCLEOTIDE SEQUENCE [LARGE SCALE GENOMIC DNA]</scope>
    <source>
        <strain evidence="1 2">JC4</strain>
    </source>
</reference>
<protein>
    <submittedName>
        <fullName evidence="1">Uncharacterized protein</fullName>
    </submittedName>
</protein>
<evidence type="ECO:0000313" key="2">
    <source>
        <dbReference type="Proteomes" id="UP001204376"/>
    </source>
</evidence>